<name>A0A176VCU4_MARPO</name>
<protein>
    <submittedName>
        <fullName evidence="8">Uncharacterized protein</fullName>
    </submittedName>
</protein>
<dbReference type="GO" id="GO:0005737">
    <property type="term" value="C:cytoplasm"/>
    <property type="evidence" value="ECO:0007669"/>
    <property type="project" value="UniProtKB-SubCell"/>
</dbReference>
<evidence type="ECO:0000256" key="2">
    <source>
        <dbReference type="ARBA" id="ARBA00004496"/>
    </source>
</evidence>
<keyword evidence="4" id="KW-0813">Transport</keyword>
<evidence type="ECO:0000256" key="7">
    <source>
        <dbReference type="ARBA" id="ARBA00023242"/>
    </source>
</evidence>
<dbReference type="EMBL" id="LVLJ01004018">
    <property type="protein sequence ID" value="OAE18738.1"/>
    <property type="molecule type" value="Genomic_DNA"/>
</dbReference>
<comment type="subcellular location">
    <subcellularLocation>
        <location evidence="2">Cytoplasm</location>
    </subcellularLocation>
    <subcellularLocation>
        <location evidence="1">Nucleus</location>
    </subcellularLocation>
</comment>
<gene>
    <name evidence="8" type="ORF">AXG93_4473s1020</name>
</gene>
<comment type="caution">
    <text evidence="8">The sequence shown here is derived from an EMBL/GenBank/DDBJ whole genome shotgun (WGS) entry which is preliminary data.</text>
</comment>
<keyword evidence="6" id="KW-0653">Protein transport</keyword>
<accession>A0A176VCU4</accession>
<dbReference type="InterPro" id="IPR044189">
    <property type="entry name" value="XPO4/7-like"/>
</dbReference>
<dbReference type="GO" id="GO:0005643">
    <property type="term" value="C:nuclear pore"/>
    <property type="evidence" value="ECO:0007669"/>
    <property type="project" value="TreeGrafter"/>
</dbReference>
<dbReference type="AlphaFoldDB" id="A0A176VCU4"/>
<evidence type="ECO:0000256" key="1">
    <source>
        <dbReference type="ARBA" id="ARBA00004123"/>
    </source>
</evidence>
<evidence type="ECO:0000256" key="4">
    <source>
        <dbReference type="ARBA" id="ARBA00022448"/>
    </source>
</evidence>
<organism evidence="8 9">
    <name type="scientific">Marchantia polymorpha subsp. ruderalis</name>
    <dbReference type="NCBI Taxonomy" id="1480154"/>
    <lineage>
        <taxon>Eukaryota</taxon>
        <taxon>Viridiplantae</taxon>
        <taxon>Streptophyta</taxon>
        <taxon>Embryophyta</taxon>
        <taxon>Marchantiophyta</taxon>
        <taxon>Marchantiopsida</taxon>
        <taxon>Marchantiidae</taxon>
        <taxon>Marchantiales</taxon>
        <taxon>Marchantiaceae</taxon>
        <taxon>Marchantia</taxon>
    </lineage>
</organism>
<sequence length="92" mass="10053">MEVWSFVVENSVTCLCASAVDNLATFYFNNVTGGVGLGSKPVSAMASHMADCSNLFLEILKTLFDLVLFEDSANQWSLSRPMLSIILVDEQV</sequence>
<keyword evidence="9" id="KW-1185">Reference proteome</keyword>
<proteinExistence type="inferred from homology"/>
<evidence type="ECO:0000256" key="3">
    <source>
        <dbReference type="ARBA" id="ARBA00009466"/>
    </source>
</evidence>
<keyword evidence="7" id="KW-0539">Nucleus</keyword>
<evidence type="ECO:0000313" key="8">
    <source>
        <dbReference type="EMBL" id="OAE18738.1"/>
    </source>
</evidence>
<dbReference type="GO" id="GO:0006611">
    <property type="term" value="P:protein export from nucleus"/>
    <property type="evidence" value="ECO:0007669"/>
    <property type="project" value="TreeGrafter"/>
</dbReference>
<dbReference type="GO" id="GO:0005049">
    <property type="term" value="F:nuclear export signal receptor activity"/>
    <property type="evidence" value="ECO:0007669"/>
    <property type="project" value="InterPro"/>
</dbReference>
<dbReference type="PANTHER" id="PTHR12596">
    <property type="entry name" value="EXPORTIN 4,7-RELATED"/>
    <property type="match status" value="1"/>
</dbReference>
<reference evidence="8" key="1">
    <citation type="submission" date="2016-03" db="EMBL/GenBank/DDBJ databases">
        <title>Mechanisms controlling the formation of the plant cell surface in tip-growing cells are functionally conserved among land plants.</title>
        <authorList>
            <person name="Honkanen S."/>
            <person name="Jones V.A."/>
            <person name="Morieri G."/>
            <person name="Champion C."/>
            <person name="Hetherington A.J."/>
            <person name="Kelly S."/>
            <person name="Saint-Marcoux D."/>
            <person name="Proust H."/>
            <person name="Prescott H."/>
            <person name="Dolan L."/>
        </authorList>
    </citation>
    <scope>NUCLEOTIDE SEQUENCE [LARGE SCALE GENOMIC DNA]</scope>
    <source>
        <tissue evidence="8">Whole gametophyte</tissue>
    </source>
</reference>
<dbReference type="PANTHER" id="PTHR12596:SF2">
    <property type="entry name" value="EXPORTIN-7 ISOFORM X1"/>
    <property type="match status" value="1"/>
</dbReference>
<comment type="similarity">
    <text evidence="3">Belongs to the exportin family.</text>
</comment>
<evidence type="ECO:0000256" key="5">
    <source>
        <dbReference type="ARBA" id="ARBA00022490"/>
    </source>
</evidence>
<keyword evidence="5" id="KW-0963">Cytoplasm</keyword>
<evidence type="ECO:0000313" key="9">
    <source>
        <dbReference type="Proteomes" id="UP000077202"/>
    </source>
</evidence>
<evidence type="ECO:0000256" key="6">
    <source>
        <dbReference type="ARBA" id="ARBA00022927"/>
    </source>
</evidence>
<dbReference type="Proteomes" id="UP000077202">
    <property type="component" value="Unassembled WGS sequence"/>
</dbReference>